<comment type="caution">
    <text evidence="4">The sequence shown here is derived from an EMBL/GenBank/DDBJ whole genome shotgun (WGS) entry which is preliminary data.</text>
</comment>
<feature type="domain" description="M23ase beta-sheet core" evidence="3">
    <location>
        <begin position="361"/>
        <end position="462"/>
    </location>
</feature>
<dbReference type="CDD" id="cd12797">
    <property type="entry name" value="M23_peptidase"/>
    <property type="match status" value="1"/>
</dbReference>
<dbReference type="PANTHER" id="PTHR21666:SF270">
    <property type="entry name" value="MUREIN HYDROLASE ACTIVATOR ENVC"/>
    <property type="match status" value="1"/>
</dbReference>
<evidence type="ECO:0000313" key="5">
    <source>
        <dbReference type="Proteomes" id="UP000680365"/>
    </source>
</evidence>
<organism evidence="4 5">
    <name type="scientific">Candidatus Vampirococcus lugosii</name>
    <dbReference type="NCBI Taxonomy" id="2789015"/>
    <lineage>
        <taxon>Bacteria</taxon>
        <taxon>Candidatus Absconditibacteriota</taxon>
        <taxon>Vampirococcus</taxon>
    </lineage>
</organism>
<dbReference type="EMBL" id="JAEDAM010000075">
    <property type="protein sequence ID" value="MBS8122343.1"/>
    <property type="molecule type" value="Genomic_DNA"/>
</dbReference>
<dbReference type="Gene3D" id="2.70.70.10">
    <property type="entry name" value="Glucose Permease (Domain IIA)"/>
    <property type="match status" value="1"/>
</dbReference>
<dbReference type="InterPro" id="IPR016047">
    <property type="entry name" value="M23ase_b-sheet_dom"/>
</dbReference>
<protein>
    <submittedName>
        <fullName evidence="4">Peptidase, M23 family</fullName>
    </submittedName>
</protein>
<name>A0ABS5QMH2_9BACT</name>
<keyword evidence="1" id="KW-0175">Coiled coil</keyword>
<accession>A0ABS5QMH2</accession>
<evidence type="ECO:0000256" key="2">
    <source>
        <dbReference type="SAM" id="SignalP"/>
    </source>
</evidence>
<evidence type="ECO:0000259" key="3">
    <source>
        <dbReference type="Pfam" id="PF01551"/>
    </source>
</evidence>
<reference evidence="4 5" key="1">
    <citation type="journal article" date="2021" name="Nat. Commun.">
        <title>Reductive evolution and unique predatory mode in the CPR bacterium Vampirococcus lugosii.</title>
        <authorList>
            <person name="Moreira D."/>
            <person name="Zivanovic Y."/>
            <person name="Lopez-Archilla A.I."/>
            <person name="Iniesto M."/>
            <person name="Lopez-Garcia P."/>
        </authorList>
    </citation>
    <scope>NUCLEOTIDE SEQUENCE [LARGE SCALE GENOMIC DNA]</scope>
    <source>
        <strain evidence="4">Chiprana</strain>
    </source>
</reference>
<evidence type="ECO:0000256" key="1">
    <source>
        <dbReference type="SAM" id="Coils"/>
    </source>
</evidence>
<dbReference type="InterPro" id="IPR011055">
    <property type="entry name" value="Dup_hybrid_motif"/>
</dbReference>
<feature type="chain" id="PRO_5045643923" evidence="2">
    <location>
        <begin position="22"/>
        <end position="659"/>
    </location>
</feature>
<keyword evidence="5" id="KW-1185">Reference proteome</keyword>
<feature type="coiled-coil region" evidence="1">
    <location>
        <begin position="242"/>
        <end position="311"/>
    </location>
</feature>
<dbReference type="InterPro" id="IPR050570">
    <property type="entry name" value="Cell_wall_metabolism_enzyme"/>
</dbReference>
<dbReference type="RefSeq" id="WP_213349784.1">
    <property type="nucleotide sequence ID" value="NZ_JAEDAM010000075.1"/>
</dbReference>
<feature type="signal peptide" evidence="2">
    <location>
        <begin position="1"/>
        <end position="21"/>
    </location>
</feature>
<dbReference type="SUPFAM" id="SSF57997">
    <property type="entry name" value="Tropomyosin"/>
    <property type="match status" value="1"/>
</dbReference>
<dbReference type="SUPFAM" id="SSF51261">
    <property type="entry name" value="Duplicated hybrid motif"/>
    <property type="match status" value="1"/>
</dbReference>
<proteinExistence type="predicted"/>
<dbReference type="Pfam" id="PF01551">
    <property type="entry name" value="Peptidase_M23"/>
    <property type="match status" value="1"/>
</dbReference>
<sequence>MNCKKIFIFLFLLFSFSFTFAENINKDIKTNTGSIILDDEKIESQDSNGIEFFRSKQLEIIDSIYENNTMGFLRQIDRARDRVNSLSSDLNAIVNDFENLEGRRKVITKRYSMIKTSMTNTIRSMKESEKSMSKRLNEINRQTKILGELETKISYLHKDLKVNKENLKRYTNVLYRINNDFYGKGSNIDDIKLLVNSENIANSLSGEEVIQSIALKMNDLMYLISEQEKKYLSYAKNILFIRDNNKIQVRKYQNELKNYEQQKIYLKKLFEYIKEDKDNVDSELNNLFNEKQTIENKIKTINNNILKADMESDSEFHFSELFKNPERENVGNFFSWPVNDVSGISAFFDDPRYKRKFGADHLAVDLVVEQGSEVYAPANGIVYHVVNNDGPGLNWMILVHKYGYVSVYLHMSKIVVNQGDYVKRGEIIGLSGGKPGTRGAGLLSTGPHLHFEILQNGSHVDPINYLDLSIVRNKNMLPPIYRRKYLTDSLARNTDMNNIKKITGNTVEERRLNYLRANGIGEFSQLSLWENASKNINVDIDLGICIAASESGLGKNLTTPFNVGNVGNNDRGDRVGYDNAQQGARVIYLTLSNKYLGEHTQITELSRFGNKDGTIYASSDYNWQNNVTRCLSSIKGYWIPEDYSFRKYTGNSDLAFTSY</sequence>
<gene>
    <name evidence="4" type="ORF">VAMP_311n38</name>
</gene>
<keyword evidence="2" id="KW-0732">Signal</keyword>
<evidence type="ECO:0000313" key="4">
    <source>
        <dbReference type="EMBL" id="MBS8122343.1"/>
    </source>
</evidence>
<dbReference type="PANTHER" id="PTHR21666">
    <property type="entry name" value="PEPTIDASE-RELATED"/>
    <property type="match status" value="1"/>
</dbReference>
<dbReference type="Proteomes" id="UP000680365">
    <property type="component" value="Unassembled WGS sequence"/>
</dbReference>